<dbReference type="Pfam" id="PF09413">
    <property type="entry name" value="DUF2007"/>
    <property type="match status" value="1"/>
</dbReference>
<accession>A0A0F9CJ29</accession>
<proteinExistence type="predicted"/>
<organism evidence="2">
    <name type="scientific">marine sediment metagenome</name>
    <dbReference type="NCBI Taxonomy" id="412755"/>
    <lineage>
        <taxon>unclassified sequences</taxon>
        <taxon>metagenomes</taxon>
        <taxon>ecological metagenomes</taxon>
    </lineage>
</organism>
<reference evidence="2" key="1">
    <citation type="journal article" date="2015" name="Nature">
        <title>Complex archaea that bridge the gap between prokaryotes and eukaryotes.</title>
        <authorList>
            <person name="Spang A."/>
            <person name="Saw J.H."/>
            <person name="Jorgensen S.L."/>
            <person name="Zaremba-Niedzwiedzka K."/>
            <person name="Martijn J."/>
            <person name="Lind A.E."/>
            <person name="van Eijk R."/>
            <person name="Schleper C."/>
            <person name="Guy L."/>
            <person name="Ettema T.J."/>
        </authorList>
    </citation>
    <scope>NUCLEOTIDE SEQUENCE</scope>
</reference>
<dbReference type="EMBL" id="LAZR01033070">
    <property type="protein sequence ID" value="KKL49139.1"/>
    <property type="molecule type" value="Genomic_DNA"/>
</dbReference>
<protein>
    <recommendedName>
        <fullName evidence="1">DUF2007 domain-containing protein</fullName>
    </recommendedName>
</protein>
<dbReference type="InterPro" id="IPR018551">
    <property type="entry name" value="DUF2007"/>
</dbReference>
<evidence type="ECO:0000259" key="1">
    <source>
        <dbReference type="Pfam" id="PF09413"/>
    </source>
</evidence>
<gene>
    <name evidence="2" type="ORF">LCGC14_2318510</name>
</gene>
<sequence length="125" mass="14110">MICPECKSEYRQGFLTCSDCGVELVPTLPSDPAVSPGNPENHENHERGEHAYAEFIDLFSTMDQSYVSFIRSVLEGEGIDHYVLGEHVSHVFALPVPQIVRVREDQIERAREILDDIENNSPPEL</sequence>
<dbReference type="AlphaFoldDB" id="A0A0F9CJ29"/>
<dbReference type="SUPFAM" id="SSF54913">
    <property type="entry name" value="GlnB-like"/>
    <property type="match status" value="1"/>
</dbReference>
<comment type="caution">
    <text evidence="2">The sequence shown here is derived from an EMBL/GenBank/DDBJ whole genome shotgun (WGS) entry which is preliminary data.</text>
</comment>
<dbReference type="Gene3D" id="3.30.70.790">
    <property type="entry name" value="UreE, C-terminal domain"/>
    <property type="match status" value="1"/>
</dbReference>
<name>A0A0F9CJ29_9ZZZZ</name>
<feature type="domain" description="DUF2007" evidence="1">
    <location>
        <begin position="56"/>
        <end position="118"/>
    </location>
</feature>
<dbReference type="InterPro" id="IPR011322">
    <property type="entry name" value="N-reg_PII-like_a/b"/>
</dbReference>
<evidence type="ECO:0000313" key="2">
    <source>
        <dbReference type="EMBL" id="KKL49139.1"/>
    </source>
</evidence>